<dbReference type="SUPFAM" id="SSF143447">
    <property type="entry name" value="AMMECR1-like"/>
    <property type="match status" value="1"/>
</dbReference>
<dbReference type="NCBIfam" id="TIGR00296">
    <property type="entry name" value="TIGR00296 family protein"/>
    <property type="match status" value="1"/>
</dbReference>
<proteinExistence type="predicted"/>
<dbReference type="InterPro" id="IPR002733">
    <property type="entry name" value="AMMECR1_domain"/>
</dbReference>
<evidence type="ECO:0000313" key="3">
    <source>
        <dbReference type="EMBL" id="CAL4780855.1"/>
    </source>
</evidence>
<dbReference type="Proteomes" id="UP001152797">
    <property type="component" value="Unassembled WGS sequence"/>
</dbReference>
<keyword evidence="4" id="KW-1185">Reference proteome</keyword>
<reference evidence="2" key="1">
    <citation type="submission" date="2022-10" db="EMBL/GenBank/DDBJ databases">
        <authorList>
            <person name="Chen Y."/>
            <person name="Dougan E. K."/>
            <person name="Chan C."/>
            <person name="Rhodes N."/>
            <person name="Thang M."/>
        </authorList>
    </citation>
    <scope>NUCLEOTIDE SEQUENCE</scope>
</reference>
<reference evidence="3 4" key="2">
    <citation type="submission" date="2024-05" db="EMBL/GenBank/DDBJ databases">
        <authorList>
            <person name="Chen Y."/>
            <person name="Shah S."/>
            <person name="Dougan E. K."/>
            <person name="Thang M."/>
            <person name="Chan C."/>
        </authorList>
    </citation>
    <scope>NUCLEOTIDE SEQUENCE [LARGE SCALE GENOMIC DNA]</scope>
</reference>
<dbReference type="Gene3D" id="3.30.700.20">
    <property type="entry name" value="Hypothetical protein ph0010, domain 1"/>
    <property type="match status" value="1"/>
</dbReference>
<dbReference type="InterPro" id="IPR036071">
    <property type="entry name" value="AMMECR1_dom_sf"/>
</dbReference>
<comment type="caution">
    <text evidence="2">The sequence shown here is derived from an EMBL/GenBank/DDBJ whole genome shotgun (WGS) entry which is preliminary data.</text>
</comment>
<dbReference type="AlphaFoldDB" id="A0A9P1FYQ4"/>
<dbReference type="PROSITE" id="PS51112">
    <property type="entry name" value="AMMECR1"/>
    <property type="match status" value="1"/>
</dbReference>
<evidence type="ECO:0000259" key="1">
    <source>
        <dbReference type="PROSITE" id="PS51112"/>
    </source>
</evidence>
<name>A0A9P1FYQ4_9DINO</name>
<dbReference type="InterPro" id="IPR023473">
    <property type="entry name" value="AMMECR1"/>
</dbReference>
<dbReference type="EMBL" id="CAMXCT030001846">
    <property type="protein sequence ID" value="CAL4780855.1"/>
    <property type="molecule type" value="Genomic_DNA"/>
</dbReference>
<dbReference type="PANTHER" id="PTHR13016">
    <property type="entry name" value="AMMECR1 HOMOLOG"/>
    <property type="match status" value="1"/>
</dbReference>
<dbReference type="Pfam" id="PF01871">
    <property type="entry name" value="AMMECR1"/>
    <property type="match status" value="1"/>
</dbReference>
<protein>
    <submittedName>
        <fullName evidence="3">AMMECR1 domain-containing protein</fullName>
    </submittedName>
</protein>
<gene>
    <name evidence="2" type="ORF">C1SCF055_LOCUS20279</name>
</gene>
<dbReference type="InterPro" id="IPR027485">
    <property type="entry name" value="AMMECR1_N"/>
</dbReference>
<sequence length="234" mass="26100">MRVAAGMVQMPAAQTTFDFQVKREDTPTATEELCSFCFKVLLAKLQGTPLPSLSSQRVCWDAQDLQKQVPGLFVGWHTPQGLRGCMGTLQPIELHRGLSDYALTSALYDLRFSPITLKEVKTLTCRVSILHSFEPCSDPLDWKLGSHGVTMAFSAAFCSFCPCSTCKYTATLLPEVILEEGMSQEAVLEKLVRKAGYRKQCSPKMMRSLEITRFQSTMCDLDFQSYALKQEAVS</sequence>
<dbReference type="PANTHER" id="PTHR13016:SF0">
    <property type="entry name" value="AMME SYNDROME CANDIDATE GENE 1 PROTEIN"/>
    <property type="match status" value="1"/>
</dbReference>
<accession>A0A9P1FYQ4</accession>
<dbReference type="OrthoDB" id="24630at2759"/>
<organism evidence="2">
    <name type="scientific">Cladocopium goreaui</name>
    <dbReference type="NCBI Taxonomy" id="2562237"/>
    <lineage>
        <taxon>Eukaryota</taxon>
        <taxon>Sar</taxon>
        <taxon>Alveolata</taxon>
        <taxon>Dinophyceae</taxon>
        <taxon>Suessiales</taxon>
        <taxon>Symbiodiniaceae</taxon>
        <taxon>Cladocopium</taxon>
    </lineage>
</organism>
<evidence type="ECO:0000313" key="4">
    <source>
        <dbReference type="Proteomes" id="UP001152797"/>
    </source>
</evidence>
<feature type="domain" description="AMMECR1" evidence="1">
    <location>
        <begin position="22"/>
        <end position="230"/>
    </location>
</feature>
<dbReference type="EMBL" id="CAMXCT020001846">
    <property type="protein sequence ID" value="CAL1146918.1"/>
    <property type="molecule type" value="Genomic_DNA"/>
</dbReference>
<evidence type="ECO:0000313" key="2">
    <source>
        <dbReference type="EMBL" id="CAI3993543.1"/>
    </source>
</evidence>
<dbReference type="EMBL" id="CAMXCT010001846">
    <property type="protein sequence ID" value="CAI3993543.1"/>
    <property type="molecule type" value="Genomic_DNA"/>
</dbReference>